<name>A0A4D9DWX0_9SAUR</name>
<dbReference type="AlphaFoldDB" id="A0A4D9DWX0"/>
<dbReference type="Proteomes" id="UP000297703">
    <property type="component" value="Unassembled WGS sequence"/>
</dbReference>
<evidence type="ECO:0000313" key="2">
    <source>
        <dbReference type="EMBL" id="TFK01597.1"/>
    </source>
</evidence>
<protein>
    <submittedName>
        <fullName evidence="2">N-acetylgalactosaminyltransferase 7</fullName>
    </submittedName>
</protein>
<feature type="region of interest" description="Disordered" evidence="1">
    <location>
        <begin position="81"/>
        <end position="113"/>
    </location>
</feature>
<evidence type="ECO:0000313" key="3">
    <source>
        <dbReference type="Proteomes" id="UP000297703"/>
    </source>
</evidence>
<sequence length="154" mass="15528">MRLKLGFLLRAVLLAGSFLGLLLLWSSLAPRAEEPSPQGRMRGDGEGVSPGPPSPLHGRRLLPAGAPLRRAVAVPRLRPVAFEGPTGELRPRAEAAAAGLGSRAPHSAPTPGHYAQLSPLQSTGGAGFAMAATPGIEPAGRPASAGLPCPCGAG</sequence>
<organism evidence="2 3">
    <name type="scientific">Platysternon megacephalum</name>
    <name type="common">big-headed turtle</name>
    <dbReference type="NCBI Taxonomy" id="55544"/>
    <lineage>
        <taxon>Eukaryota</taxon>
        <taxon>Metazoa</taxon>
        <taxon>Chordata</taxon>
        <taxon>Craniata</taxon>
        <taxon>Vertebrata</taxon>
        <taxon>Euteleostomi</taxon>
        <taxon>Archelosauria</taxon>
        <taxon>Testudinata</taxon>
        <taxon>Testudines</taxon>
        <taxon>Cryptodira</taxon>
        <taxon>Durocryptodira</taxon>
        <taxon>Testudinoidea</taxon>
        <taxon>Platysternidae</taxon>
        <taxon>Platysternon</taxon>
    </lineage>
</organism>
<evidence type="ECO:0000256" key="1">
    <source>
        <dbReference type="SAM" id="MobiDB-lite"/>
    </source>
</evidence>
<gene>
    <name evidence="2" type="ORF">DR999_PMT16169</name>
</gene>
<dbReference type="GO" id="GO:0016740">
    <property type="term" value="F:transferase activity"/>
    <property type="evidence" value="ECO:0007669"/>
    <property type="project" value="UniProtKB-KW"/>
</dbReference>
<dbReference type="EMBL" id="QXTE01000221">
    <property type="protein sequence ID" value="TFK01597.1"/>
    <property type="molecule type" value="Genomic_DNA"/>
</dbReference>
<reference evidence="2 3" key="2">
    <citation type="submission" date="2019-04" db="EMBL/GenBank/DDBJ databases">
        <title>The genome sequence of big-headed turtle.</title>
        <authorList>
            <person name="Gong S."/>
        </authorList>
    </citation>
    <scope>NUCLEOTIDE SEQUENCE [LARGE SCALE GENOMIC DNA]</scope>
    <source>
        <strain evidence="2">DO16091913</strain>
        <tissue evidence="2">Muscle</tissue>
    </source>
</reference>
<accession>A0A4D9DWX0</accession>
<dbReference type="STRING" id="55544.A0A4D9DWX0"/>
<reference evidence="2 3" key="1">
    <citation type="submission" date="2019-04" db="EMBL/GenBank/DDBJ databases">
        <title>Draft genome of the big-headed turtle Platysternon megacephalum.</title>
        <authorList>
            <person name="Gong S."/>
        </authorList>
    </citation>
    <scope>NUCLEOTIDE SEQUENCE [LARGE SCALE GENOMIC DNA]</scope>
    <source>
        <strain evidence="2">DO16091913</strain>
        <tissue evidence="2">Muscle</tissue>
    </source>
</reference>
<feature type="compositionally biased region" description="Low complexity" evidence="1">
    <location>
        <begin position="94"/>
        <end position="105"/>
    </location>
</feature>
<comment type="caution">
    <text evidence="2">The sequence shown here is derived from an EMBL/GenBank/DDBJ whole genome shotgun (WGS) entry which is preliminary data.</text>
</comment>
<keyword evidence="2" id="KW-0808">Transferase</keyword>
<keyword evidence="3" id="KW-1185">Reference proteome</keyword>
<proteinExistence type="predicted"/>
<feature type="region of interest" description="Disordered" evidence="1">
    <location>
        <begin position="32"/>
        <end position="62"/>
    </location>
</feature>